<dbReference type="GO" id="GO:0003684">
    <property type="term" value="F:damaged DNA binding"/>
    <property type="evidence" value="ECO:0007669"/>
    <property type="project" value="InterPro"/>
</dbReference>
<keyword evidence="4" id="KW-1185">Reference proteome</keyword>
<accession>A0A2H6K9I3</accession>
<dbReference type="InterPro" id="IPR042488">
    <property type="entry name" value="Rad4_BHD3_sf"/>
</dbReference>
<dbReference type="InterPro" id="IPR036985">
    <property type="entry name" value="Transglutaminase-like_sf"/>
</dbReference>
<evidence type="ECO:0000313" key="3">
    <source>
        <dbReference type="EMBL" id="GBE59657.1"/>
    </source>
</evidence>
<dbReference type="PANTHER" id="PTHR12135:SF0">
    <property type="entry name" value="DNA REPAIR PROTEIN COMPLEMENTING XP-C CELLS"/>
    <property type="match status" value="1"/>
</dbReference>
<dbReference type="InterPro" id="IPR018328">
    <property type="entry name" value="Rad4_beta-hairpin_dom3"/>
</dbReference>
<dbReference type="SMART" id="SM01032">
    <property type="entry name" value="BHD_3"/>
    <property type="match status" value="1"/>
</dbReference>
<dbReference type="SMART" id="SM01030">
    <property type="entry name" value="BHD_1"/>
    <property type="match status" value="1"/>
</dbReference>
<dbReference type="GeneID" id="39873427"/>
<dbReference type="Pfam" id="PF10405">
    <property type="entry name" value="BHD_3"/>
    <property type="match status" value="1"/>
</dbReference>
<dbReference type="GO" id="GO:0006298">
    <property type="term" value="P:mismatch repair"/>
    <property type="evidence" value="ECO:0007669"/>
    <property type="project" value="TreeGrafter"/>
</dbReference>
<protein>
    <submittedName>
        <fullName evidence="3">DNA repair protein</fullName>
    </submittedName>
</protein>
<comment type="caution">
    <text evidence="3">The sequence shown here is derived from an EMBL/GenBank/DDBJ whole genome shotgun (WGS) entry which is preliminary data.</text>
</comment>
<dbReference type="VEuPathDB" id="PiroplasmaDB:BOVATA_011500"/>
<dbReference type="Gene3D" id="2.20.20.110">
    <property type="entry name" value="Rad4, beta-hairpin domain BHD1"/>
    <property type="match status" value="1"/>
</dbReference>
<evidence type="ECO:0000259" key="1">
    <source>
        <dbReference type="SMART" id="SM01030"/>
    </source>
</evidence>
<dbReference type="AlphaFoldDB" id="A0A2H6K9I3"/>
<reference evidence="3 4" key="1">
    <citation type="journal article" date="2017" name="BMC Genomics">
        <title>Whole-genome assembly of Babesia ovata and comparative genomics between closely related pathogens.</title>
        <authorList>
            <person name="Yamagishi J."/>
            <person name="Asada M."/>
            <person name="Hakimi H."/>
            <person name="Tanaka T.Q."/>
            <person name="Sugimoto C."/>
            <person name="Kawazu S."/>
        </authorList>
    </citation>
    <scope>NUCLEOTIDE SEQUENCE [LARGE SCALE GENOMIC DNA]</scope>
    <source>
        <strain evidence="3 4">Miyake</strain>
    </source>
</reference>
<dbReference type="OrthoDB" id="340039at2759"/>
<evidence type="ECO:0000313" key="4">
    <source>
        <dbReference type="Proteomes" id="UP000236319"/>
    </source>
</evidence>
<name>A0A2H6K9I3_9APIC</name>
<dbReference type="RefSeq" id="XP_028865900.1">
    <property type="nucleotide sequence ID" value="XM_029010067.1"/>
</dbReference>
<dbReference type="Pfam" id="PF10403">
    <property type="entry name" value="BHD_1"/>
    <property type="match status" value="1"/>
</dbReference>
<dbReference type="Gene3D" id="3.90.260.10">
    <property type="entry name" value="Transglutaminase-like"/>
    <property type="match status" value="1"/>
</dbReference>
<dbReference type="Gene3D" id="3.30.70.2460">
    <property type="entry name" value="Rad4, beta-hairpin domain BHD3"/>
    <property type="match status" value="1"/>
</dbReference>
<gene>
    <name evidence="3" type="ORF">BOVATA_011500</name>
</gene>
<dbReference type="Proteomes" id="UP000236319">
    <property type="component" value="Unassembled WGS sequence"/>
</dbReference>
<dbReference type="EMBL" id="BDSA01000001">
    <property type="protein sequence ID" value="GBE59657.1"/>
    <property type="molecule type" value="Genomic_DNA"/>
</dbReference>
<dbReference type="GO" id="GO:0005737">
    <property type="term" value="C:cytoplasm"/>
    <property type="evidence" value="ECO:0007669"/>
    <property type="project" value="TreeGrafter"/>
</dbReference>
<dbReference type="PANTHER" id="PTHR12135">
    <property type="entry name" value="DNA REPAIR PROTEIN XP-C / RAD4"/>
    <property type="match status" value="1"/>
</dbReference>
<dbReference type="GO" id="GO:0006289">
    <property type="term" value="P:nucleotide-excision repair"/>
    <property type="evidence" value="ECO:0007669"/>
    <property type="project" value="InterPro"/>
</dbReference>
<feature type="domain" description="Rad4 beta-hairpin" evidence="2">
    <location>
        <begin position="503"/>
        <end position="579"/>
    </location>
</feature>
<dbReference type="GO" id="GO:0071942">
    <property type="term" value="C:XPC complex"/>
    <property type="evidence" value="ECO:0007669"/>
    <property type="project" value="TreeGrafter"/>
</dbReference>
<feature type="domain" description="Rad4 beta-hairpin" evidence="1">
    <location>
        <begin position="393"/>
        <end position="444"/>
    </location>
</feature>
<evidence type="ECO:0000259" key="2">
    <source>
        <dbReference type="SMART" id="SM01032"/>
    </source>
</evidence>
<dbReference type="InterPro" id="IPR018326">
    <property type="entry name" value="Rad4_beta-hairpin_dom1"/>
</dbReference>
<dbReference type="InterPro" id="IPR004583">
    <property type="entry name" value="DNA_repair_Rad4"/>
</dbReference>
<dbReference type="GO" id="GO:0003697">
    <property type="term" value="F:single-stranded DNA binding"/>
    <property type="evidence" value="ECO:0007669"/>
    <property type="project" value="TreeGrafter"/>
</dbReference>
<proteinExistence type="predicted"/>
<organism evidence="3 4">
    <name type="scientific">Babesia ovata</name>
    <dbReference type="NCBI Taxonomy" id="189622"/>
    <lineage>
        <taxon>Eukaryota</taxon>
        <taxon>Sar</taxon>
        <taxon>Alveolata</taxon>
        <taxon>Apicomplexa</taxon>
        <taxon>Aconoidasida</taxon>
        <taxon>Piroplasmida</taxon>
        <taxon>Babesiidae</taxon>
        <taxon>Babesia</taxon>
    </lineage>
</organism>
<dbReference type="GO" id="GO:0000111">
    <property type="term" value="C:nucleotide-excision repair factor 2 complex"/>
    <property type="evidence" value="ECO:0007669"/>
    <property type="project" value="TreeGrafter"/>
</dbReference>
<sequence length="643" mass="73854">MNLGLRYCTDSQQDAQLRALSLWAEQRFESSARSGGKERRRKVVEKECAVWRDKVFVLALLGRLRLLNSLIDGAFVKALVFSYFENHYSGPAEPLPIFMYIQEYFAVCLMSLRTYVMQILPELRAPTTQNGHGKVLLRLLRCLHLHKGNSDTLTLLYVCACRCYGVSARLVEAVHGPANAVILLAESFDPDSGSWKRVDFSRLTYGGVAYEPTKSAKPYNREKVVTYSPDSDSCEYGGHLYVQRDNKLFVYKRGPNLSIVAIIVSRSKQPSQVVLNVSEFRFEEEEFRQRLVRDKQKPGAKEARQEYHYVFGCNKYGWTSEITPKYVERYATLTLGVKLRRYNDVCVKRGKDIQAWLMQTIEHLNEPVKHVTGASIVSMLERAEAKWMDTRVSNDPLPDSKARLKNHPVYVLASQIGSNHILKKDAAPIAFLKGEEVYLRCDLEALKTRGAWRKANRRVIDDVQPITTRKMYNRNTRMHVNTSLFSESQTELIPQEVPTDGAIPTTEYDNVDVTGQRFVPQGTIYLRTKRVDLLLKAAKALQLHHKRAFSSYQKTDTFKPEIDGIVVQKSHLPALLQKYEELAMEAATKALEEKKESYRNFWRSVFKAMLADPPSVAQEHHSKIRRELNEHVTHFLNRMEHLT</sequence>